<dbReference type="PANTHER" id="PTHR30118">
    <property type="entry name" value="HTH-TYPE TRANSCRIPTIONAL REGULATOR LEUO-RELATED"/>
    <property type="match status" value="1"/>
</dbReference>
<dbReference type="InterPro" id="IPR005119">
    <property type="entry name" value="LysR_subst-bd"/>
</dbReference>
<dbReference type="CDD" id="cd08417">
    <property type="entry name" value="PBP2_Nitroaromatics_like"/>
    <property type="match status" value="1"/>
</dbReference>
<evidence type="ECO:0000256" key="2">
    <source>
        <dbReference type="ARBA" id="ARBA00023015"/>
    </source>
</evidence>
<feature type="domain" description="HTH lysR-type" evidence="5">
    <location>
        <begin position="10"/>
        <end position="67"/>
    </location>
</feature>
<dbReference type="Proteomes" id="UP000569732">
    <property type="component" value="Unassembled WGS sequence"/>
</dbReference>
<dbReference type="AlphaFoldDB" id="A0A853I5R9"/>
<keyword evidence="3" id="KW-0238">DNA-binding</keyword>
<dbReference type="InterPro" id="IPR036388">
    <property type="entry name" value="WH-like_DNA-bd_sf"/>
</dbReference>
<dbReference type="SUPFAM" id="SSF46785">
    <property type="entry name" value="Winged helix' DNA-binding domain"/>
    <property type="match status" value="1"/>
</dbReference>
<dbReference type="InterPro" id="IPR036390">
    <property type="entry name" value="WH_DNA-bd_sf"/>
</dbReference>
<dbReference type="PANTHER" id="PTHR30118:SF15">
    <property type="entry name" value="TRANSCRIPTIONAL REGULATORY PROTEIN"/>
    <property type="match status" value="1"/>
</dbReference>
<comment type="similarity">
    <text evidence="1">Belongs to the LysR transcriptional regulatory family.</text>
</comment>
<evidence type="ECO:0000313" key="6">
    <source>
        <dbReference type="EMBL" id="NYZ69250.1"/>
    </source>
</evidence>
<dbReference type="GO" id="GO:0003677">
    <property type="term" value="F:DNA binding"/>
    <property type="evidence" value="ECO:0007669"/>
    <property type="project" value="UniProtKB-KW"/>
</dbReference>
<protein>
    <submittedName>
        <fullName evidence="6">LysR family transcriptional regulator</fullName>
    </submittedName>
</protein>
<dbReference type="InterPro" id="IPR000847">
    <property type="entry name" value="LysR_HTH_N"/>
</dbReference>
<dbReference type="Pfam" id="PF00126">
    <property type="entry name" value="HTH_1"/>
    <property type="match status" value="1"/>
</dbReference>
<reference evidence="6 7" key="1">
    <citation type="submission" date="2020-07" db="EMBL/GenBank/DDBJ databases">
        <title>Endozoicomonas sp. nov., isolated from sediment.</title>
        <authorList>
            <person name="Gu T."/>
        </authorList>
    </citation>
    <scope>NUCLEOTIDE SEQUENCE [LARGE SCALE GENOMIC DNA]</scope>
    <source>
        <strain evidence="6 7">SM1973</strain>
    </source>
</reference>
<dbReference type="RefSeq" id="WP_180571247.1">
    <property type="nucleotide sequence ID" value="NZ_JAPJZK010000001.1"/>
</dbReference>
<keyword evidence="4" id="KW-0804">Transcription</keyword>
<gene>
    <name evidence="6" type="ORF">H0A36_24840</name>
</gene>
<dbReference type="Pfam" id="PF03466">
    <property type="entry name" value="LysR_substrate"/>
    <property type="match status" value="1"/>
</dbReference>
<evidence type="ECO:0000259" key="5">
    <source>
        <dbReference type="PROSITE" id="PS50931"/>
    </source>
</evidence>
<dbReference type="SUPFAM" id="SSF53850">
    <property type="entry name" value="Periplasmic binding protein-like II"/>
    <property type="match status" value="1"/>
</dbReference>
<proteinExistence type="inferred from homology"/>
<keyword evidence="7" id="KW-1185">Reference proteome</keyword>
<evidence type="ECO:0000313" key="7">
    <source>
        <dbReference type="Proteomes" id="UP000569732"/>
    </source>
</evidence>
<accession>A0A853I5R9</accession>
<dbReference type="GO" id="GO:0003700">
    <property type="term" value="F:DNA-binding transcription factor activity"/>
    <property type="evidence" value="ECO:0007669"/>
    <property type="project" value="InterPro"/>
</dbReference>
<dbReference type="Gene3D" id="1.10.10.10">
    <property type="entry name" value="Winged helix-like DNA-binding domain superfamily/Winged helix DNA-binding domain"/>
    <property type="match status" value="1"/>
</dbReference>
<dbReference type="EMBL" id="JACCKB010000070">
    <property type="protein sequence ID" value="NYZ69250.1"/>
    <property type="molecule type" value="Genomic_DNA"/>
</dbReference>
<dbReference type="InterPro" id="IPR037402">
    <property type="entry name" value="YidZ_PBP2"/>
</dbReference>
<evidence type="ECO:0000256" key="4">
    <source>
        <dbReference type="ARBA" id="ARBA00023163"/>
    </source>
</evidence>
<dbReference type="Gene3D" id="3.40.190.10">
    <property type="entry name" value="Periplasmic binding protein-like II"/>
    <property type="match status" value="2"/>
</dbReference>
<dbReference type="InterPro" id="IPR050389">
    <property type="entry name" value="LysR-type_TF"/>
</dbReference>
<name>A0A853I5R9_9GAMM</name>
<dbReference type="PROSITE" id="PS50931">
    <property type="entry name" value="HTH_LYSR"/>
    <property type="match status" value="1"/>
</dbReference>
<comment type="caution">
    <text evidence="6">The sequence shown here is derived from an EMBL/GenBank/DDBJ whole genome shotgun (WGS) entry which is preliminary data.</text>
</comment>
<organism evidence="6 7">
    <name type="scientific">Spartinivicinus marinus</name>
    <dbReference type="NCBI Taxonomy" id="2994442"/>
    <lineage>
        <taxon>Bacteria</taxon>
        <taxon>Pseudomonadati</taxon>
        <taxon>Pseudomonadota</taxon>
        <taxon>Gammaproteobacteria</taxon>
        <taxon>Oceanospirillales</taxon>
        <taxon>Zooshikellaceae</taxon>
        <taxon>Spartinivicinus</taxon>
    </lineage>
</organism>
<evidence type="ECO:0000256" key="1">
    <source>
        <dbReference type="ARBA" id="ARBA00009437"/>
    </source>
</evidence>
<keyword evidence="2" id="KW-0805">Transcription regulation</keyword>
<sequence>MFSMKPLHEINLNLLVCLHALYEERNVTRAAHRLNMTQSNVSKSLSQLRRIMHDHLLYREDNTLKLTPLSIVIRDKVAFIVQNAQDVFSAGLRGSSLAKQRFTLAASDVSVRYVFPKLMPRFIEEAPDALISLSPWHEYNPESLVQGKVDLALCVFEEETNGLICEKLGTTDLSCIVRKEHPATEGQMQLEDYLSYRHIANTGNANYWRIIDKALAERGLQRNIVLEMPLVISVTEVVEQSDLVLTLPTPLCRLISDNQNLCMINCPVKTLLDYGLMWHPRMDKDPDHIWFRNLIRDVTFETPEFIKSLVA</sequence>
<evidence type="ECO:0000256" key="3">
    <source>
        <dbReference type="ARBA" id="ARBA00023125"/>
    </source>
</evidence>